<dbReference type="InterPro" id="IPR009339">
    <property type="entry name" value="DUF998"/>
</dbReference>
<gene>
    <name evidence="2" type="ORF">GA0074704_5524</name>
</gene>
<name>A0A1C5K5E1_9ACTN</name>
<evidence type="ECO:0000313" key="3">
    <source>
        <dbReference type="Proteomes" id="UP000198210"/>
    </source>
</evidence>
<dbReference type="EMBL" id="LT607751">
    <property type="protein sequence ID" value="SCG77811.1"/>
    <property type="molecule type" value="Genomic_DNA"/>
</dbReference>
<dbReference type="RefSeq" id="WP_088973167.1">
    <property type="nucleotide sequence ID" value="NZ_JBHLYF010000033.1"/>
</dbReference>
<dbReference type="AlphaFoldDB" id="A0A1C5K5E1"/>
<feature type="transmembrane region" description="Helical" evidence="1">
    <location>
        <begin position="189"/>
        <end position="206"/>
    </location>
</feature>
<sequence>MTVDRWGARCWLLGLPLFLAANLITGLAWRDPPYSWAVHNVSDLGNVTCGRWDTTRPREVCSPWHVLANGAFVALGVLLVAGVLLTWSRLGRGTAVRSAQVATGAAAAGWVLVGAYPADVNENVHVMGALLIFALGNVGMLAAVLAPRATTLGAVRGLSLALGITGMVGCALFLARVDPGFGVGGMERVAVLPLLAWTGELGLWLLRRPRAGNR</sequence>
<organism evidence="2 3">
    <name type="scientific">Micromonospora siamensis</name>
    <dbReference type="NCBI Taxonomy" id="299152"/>
    <lineage>
        <taxon>Bacteria</taxon>
        <taxon>Bacillati</taxon>
        <taxon>Actinomycetota</taxon>
        <taxon>Actinomycetes</taxon>
        <taxon>Micromonosporales</taxon>
        <taxon>Micromonosporaceae</taxon>
        <taxon>Micromonospora</taxon>
    </lineage>
</organism>
<accession>A0A1C5K5E1</accession>
<protein>
    <submittedName>
        <fullName evidence="2">Hypothetical membrane protein</fullName>
    </submittedName>
</protein>
<evidence type="ECO:0000256" key="1">
    <source>
        <dbReference type="SAM" id="Phobius"/>
    </source>
</evidence>
<keyword evidence="1" id="KW-0472">Membrane</keyword>
<keyword evidence="1" id="KW-0812">Transmembrane</keyword>
<feature type="transmembrane region" description="Helical" evidence="1">
    <location>
        <begin position="124"/>
        <end position="146"/>
    </location>
</feature>
<proteinExistence type="predicted"/>
<dbReference type="Pfam" id="PF06197">
    <property type="entry name" value="DUF998"/>
    <property type="match status" value="1"/>
</dbReference>
<keyword evidence="3" id="KW-1185">Reference proteome</keyword>
<keyword evidence="1" id="KW-1133">Transmembrane helix</keyword>
<feature type="transmembrane region" description="Helical" evidence="1">
    <location>
        <begin position="66"/>
        <end position="87"/>
    </location>
</feature>
<dbReference type="Proteomes" id="UP000198210">
    <property type="component" value="Chromosome I"/>
</dbReference>
<feature type="transmembrane region" description="Helical" evidence="1">
    <location>
        <begin position="99"/>
        <end position="118"/>
    </location>
</feature>
<reference evidence="2 3" key="1">
    <citation type="submission" date="2016-06" db="EMBL/GenBank/DDBJ databases">
        <authorList>
            <person name="Kjaerup R.B."/>
            <person name="Dalgaard T.S."/>
            <person name="Juul-Madsen H.R."/>
        </authorList>
    </citation>
    <scope>NUCLEOTIDE SEQUENCE [LARGE SCALE GENOMIC DNA]</scope>
    <source>
        <strain evidence="2 3">DSM 45097</strain>
    </source>
</reference>
<feature type="transmembrane region" description="Helical" evidence="1">
    <location>
        <begin position="158"/>
        <end position="177"/>
    </location>
</feature>
<evidence type="ECO:0000313" key="2">
    <source>
        <dbReference type="EMBL" id="SCG77811.1"/>
    </source>
</evidence>